<evidence type="ECO:0000256" key="3">
    <source>
        <dbReference type="ARBA" id="ARBA00022705"/>
    </source>
</evidence>
<dbReference type="GO" id="GO:0005737">
    <property type="term" value="C:cytoplasm"/>
    <property type="evidence" value="ECO:0007669"/>
    <property type="project" value="TreeGrafter"/>
</dbReference>
<evidence type="ECO:0000256" key="5">
    <source>
        <dbReference type="ARBA" id="ARBA00022723"/>
    </source>
</evidence>
<keyword evidence="4" id="KW-0540">Nuclease</keyword>
<evidence type="ECO:0000313" key="17">
    <source>
        <dbReference type="EMBL" id="TKY88667.1"/>
    </source>
</evidence>
<dbReference type="GeneID" id="40725193"/>
<comment type="caution">
    <text evidence="17">The sequence shown here is derived from an EMBL/GenBank/DDBJ whole genome shotgun (WGS) entry which is preliminary data.</text>
</comment>
<feature type="region of interest" description="Disordered" evidence="15">
    <location>
        <begin position="628"/>
        <end position="652"/>
    </location>
</feature>
<dbReference type="InterPro" id="IPR036279">
    <property type="entry name" value="5-3_exonuclease_C_sf"/>
</dbReference>
<dbReference type="InterPro" id="IPR006084">
    <property type="entry name" value="XPG/Rad2"/>
</dbReference>
<evidence type="ECO:0000256" key="11">
    <source>
        <dbReference type="ARBA" id="ARBA00023128"/>
    </source>
</evidence>
<dbReference type="Pfam" id="PF00752">
    <property type="entry name" value="XPG_N"/>
    <property type="match status" value="1"/>
</dbReference>
<feature type="compositionally biased region" description="Pro residues" evidence="15">
    <location>
        <begin position="170"/>
        <end position="179"/>
    </location>
</feature>
<dbReference type="GO" id="GO:0008409">
    <property type="term" value="F:5'-3' exonuclease activity"/>
    <property type="evidence" value="ECO:0007669"/>
    <property type="project" value="TreeGrafter"/>
</dbReference>
<keyword evidence="8" id="KW-0378">Hydrolase</keyword>
<keyword evidence="10" id="KW-0460">Magnesium</keyword>
<keyword evidence="11" id="KW-0496">Mitochondrion</keyword>
<dbReference type="GO" id="GO:0005634">
    <property type="term" value="C:nucleus"/>
    <property type="evidence" value="ECO:0007669"/>
    <property type="project" value="TreeGrafter"/>
</dbReference>
<reference evidence="17 18" key="1">
    <citation type="submission" date="2019-05" db="EMBL/GenBank/DDBJ databases">
        <title>Sporisorium graminicola CBS 10092 draft sequencing and annotation.</title>
        <authorList>
            <person name="Solano-Gonzalez S."/>
            <person name="Caddick M.X."/>
            <person name="Darby A."/>
        </authorList>
    </citation>
    <scope>NUCLEOTIDE SEQUENCE [LARGE SCALE GENOMIC DNA]</scope>
    <source>
        <strain evidence="17 18">CBS 10092</strain>
    </source>
</reference>
<comment type="cofactor">
    <cofactor evidence="1">
        <name>Mg(2+)</name>
        <dbReference type="ChEBI" id="CHEBI:18420"/>
    </cofactor>
</comment>
<keyword evidence="6" id="KW-0255">Endonuclease</keyword>
<keyword evidence="5" id="KW-0479">Metal-binding</keyword>
<dbReference type="SUPFAM" id="SSF47807">
    <property type="entry name" value="5' to 3' exonuclease, C-terminal subdomain"/>
    <property type="match status" value="1"/>
</dbReference>
<dbReference type="GO" id="GO:0017108">
    <property type="term" value="F:5'-flap endonuclease activity"/>
    <property type="evidence" value="ECO:0007669"/>
    <property type="project" value="TreeGrafter"/>
</dbReference>
<dbReference type="SMART" id="SM00485">
    <property type="entry name" value="XPGN"/>
    <property type="match status" value="1"/>
</dbReference>
<comment type="similarity">
    <text evidence="14">Belongs to the XPG/RAD2 endonuclease family. FEN1 subfamily.</text>
</comment>
<dbReference type="FunFam" id="1.10.150.20:FF:000009">
    <property type="entry name" value="Flap endonuclease 1"/>
    <property type="match status" value="1"/>
</dbReference>
<dbReference type="OrthoDB" id="31113at2759"/>
<evidence type="ECO:0000256" key="13">
    <source>
        <dbReference type="ARBA" id="ARBA00023242"/>
    </source>
</evidence>
<dbReference type="InterPro" id="IPR029060">
    <property type="entry name" value="PIN-like_dom_sf"/>
</dbReference>
<feature type="compositionally biased region" description="Low complexity" evidence="15">
    <location>
        <begin position="670"/>
        <end position="682"/>
    </location>
</feature>
<keyword evidence="12" id="KW-0234">DNA repair</keyword>
<dbReference type="Proteomes" id="UP000306050">
    <property type="component" value="Chromosome SGRAM_14"/>
</dbReference>
<feature type="region of interest" description="Disordered" evidence="15">
    <location>
        <begin position="670"/>
        <end position="690"/>
    </location>
</feature>
<dbReference type="GO" id="GO:0006281">
    <property type="term" value="P:DNA repair"/>
    <property type="evidence" value="ECO:0007669"/>
    <property type="project" value="UniProtKB-KW"/>
</dbReference>
<evidence type="ECO:0000256" key="8">
    <source>
        <dbReference type="ARBA" id="ARBA00022801"/>
    </source>
</evidence>
<dbReference type="PANTHER" id="PTHR11081">
    <property type="entry name" value="FLAP ENDONUCLEASE FAMILY MEMBER"/>
    <property type="match status" value="1"/>
</dbReference>
<dbReference type="InterPro" id="IPR006085">
    <property type="entry name" value="XPG_DNA_repair_N"/>
</dbReference>
<dbReference type="PANTHER" id="PTHR11081:SF9">
    <property type="entry name" value="FLAP ENDONUCLEASE 1"/>
    <property type="match status" value="1"/>
</dbReference>
<keyword evidence="9" id="KW-0269">Exonuclease</keyword>
<dbReference type="Gene3D" id="3.40.50.1010">
    <property type="entry name" value="5'-nuclease"/>
    <property type="match status" value="2"/>
</dbReference>
<dbReference type="Gene3D" id="1.10.150.20">
    <property type="entry name" value="5' to 3' exonuclease, C-terminal subdomain"/>
    <property type="match status" value="1"/>
</dbReference>
<sequence length="737" mass="79813">MRASSVANGIRGIFPLIRNLAPQAISPPFALPALRGLRLAIDATLLVQRLHFADDPHASRHVIGFYRLITSLRQHGVIPIMVFDHPQKRLALKDREQVKRRHKRELDRIRSRLEHQRRGRLLELQAHLDALSDLQESERRLVGELLAQWRTQSEQAVSDDTAAPTTPKFSLPPSPPPLSTTPSRPERVAHSMHVNWLQLEESLRSGGSSQSKGQKALAEAEKQIYQTIATRLMSGEAPPPPLSLTTESGDMLIDAPSDAAAPHPLSSLNAMHYSLTKTYDRATTPLSASIYQDCATLSSLMAVPVFWTGDGTRTGGGRIHEAEAYAASLVRSGFADLVASEDSDVLLYEAPLLRGLMGGVRSPGVLSREGARGKLEVICGTRARTGLFPPAEIEKLVQAQAQAQSQTTNQVAKTTEGDAGDLSYDRVTRSLMLDFALLCGTDFNRTIPGIGPKTALRLLKEHGSISTILRKESKKFSPPDGLSIREYETELRHARTVFLQPPKVRAAARSILGSAASEAAAADVAAQQSLVSASASIDRVLFGGEAVSEMQPALVDGVASPDGTEGVDSAEVNTYCTAEPAVELDGDVSIINTDAISTPVDAVTTGTTTEARYDRQAVHDFLRSHGVFRSSTSDTHPDSEWAREPFDSTPTREQEWRDLLDLELGLTTPAGSSELSSVLGEESASDDGQGEAQVLGGVATLGADFFGERKAVACWNPHMEQHVRRETTVARRQQPTS</sequence>
<feature type="compositionally biased region" description="Basic and acidic residues" evidence="15">
    <location>
        <begin position="635"/>
        <end position="652"/>
    </location>
</feature>
<keyword evidence="7" id="KW-0227">DNA damage</keyword>
<protein>
    <recommendedName>
        <fullName evidence="16">XPG N-terminal domain-containing protein</fullName>
    </recommendedName>
</protein>
<dbReference type="GO" id="GO:0003677">
    <property type="term" value="F:DNA binding"/>
    <property type="evidence" value="ECO:0007669"/>
    <property type="project" value="InterPro"/>
</dbReference>
<name>A0A4U7KWU7_9BASI</name>
<evidence type="ECO:0000256" key="7">
    <source>
        <dbReference type="ARBA" id="ARBA00022763"/>
    </source>
</evidence>
<keyword evidence="13" id="KW-0539">Nucleus</keyword>
<accession>A0A4U7KWU7</accession>
<evidence type="ECO:0000256" key="9">
    <source>
        <dbReference type="ARBA" id="ARBA00022839"/>
    </source>
</evidence>
<proteinExistence type="inferred from homology"/>
<keyword evidence="3" id="KW-0235">DNA replication</keyword>
<evidence type="ECO:0000256" key="14">
    <source>
        <dbReference type="ARBA" id="ARBA00034726"/>
    </source>
</evidence>
<organism evidence="17 18">
    <name type="scientific">Sporisorium graminicola</name>
    <dbReference type="NCBI Taxonomy" id="280036"/>
    <lineage>
        <taxon>Eukaryota</taxon>
        <taxon>Fungi</taxon>
        <taxon>Dikarya</taxon>
        <taxon>Basidiomycota</taxon>
        <taxon>Ustilaginomycotina</taxon>
        <taxon>Ustilaginomycetes</taxon>
        <taxon>Ustilaginales</taxon>
        <taxon>Ustilaginaceae</taxon>
        <taxon>Sporisorium</taxon>
    </lineage>
</organism>
<dbReference type="GO" id="GO:0046872">
    <property type="term" value="F:metal ion binding"/>
    <property type="evidence" value="ECO:0007669"/>
    <property type="project" value="UniProtKB-KW"/>
</dbReference>
<evidence type="ECO:0000256" key="10">
    <source>
        <dbReference type="ARBA" id="ARBA00022842"/>
    </source>
</evidence>
<evidence type="ECO:0000259" key="16">
    <source>
        <dbReference type="SMART" id="SM00485"/>
    </source>
</evidence>
<evidence type="ECO:0000256" key="2">
    <source>
        <dbReference type="ARBA" id="ARBA00022553"/>
    </source>
</evidence>
<evidence type="ECO:0000256" key="6">
    <source>
        <dbReference type="ARBA" id="ARBA00022759"/>
    </source>
</evidence>
<evidence type="ECO:0000313" key="18">
    <source>
        <dbReference type="Proteomes" id="UP000306050"/>
    </source>
</evidence>
<feature type="region of interest" description="Disordered" evidence="15">
    <location>
        <begin position="153"/>
        <end position="186"/>
    </location>
</feature>
<dbReference type="RefSeq" id="XP_029740652.1">
    <property type="nucleotide sequence ID" value="XM_029882897.1"/>
</dbReference>
<dbReference type="EMBL" id="SRRM01000007">
    <property type="protein sequence ID" value="TKY88667.1"/>
    <property type="molecule type" value="Genomic_DNA"/>
</dbReference>
<dbReference type="GO" id="GO:0006260">
    <property type="term" value="P:DNA replication"/>
    <property type="evidence" value="ECO:0007669"/>
    <property type="project" value="UniProtKB-KW"/>
</dbReference>
<keyword evidence="2" id="KW-0597">Phosphoprotein</keyword>
<evidence type="ECO:0000256" key="4">
    <source>
        <dbReference type="ARBA" id="ARBA00022722"/>
    </source>
</evidence>
<evidence type="ECO:0000256" key="1">
    <source>
        <dbReference type="ARBA" id="ARBA00001946"/>
    </source>
</evidence>
<evidence type="ECO:0000256" key="12">
    <source>
        <dbReference type="ARBA" id="ARBA00023204"/>
    </source>
</evidence>
<dbReference type="InterPro" id="IPR008918">
    <property type="entry name" value="HhH2"/>
</dbReference>
<dbReference type="KEGG" id="sgra:EX895_002298"/>
<dbReference type="SMART" id="SM00279">
    <property type="entry name" value="HhH2"/>
    <property type="match status" value="1"/>
</dbReference>
<dbReference type="SUPFAM" id="SSF88723">
    <property type="entry name" value="PIN domain-like"/>
    <property type="match status" value="1"/>
</dbReference>
<feature type="domain" description="XPG N-terminal" evidence="16">
    <location>
        <begin position="9"/>
        <end position="107"/>
    </location>
</feature>
<keyword evidence="18" id="KW-1185">Reference proteome</keyword>
<evidence type="ECO:0000256" key="15">
    <source>
        <dbReference type="SAM" id="MobiDB-lite"/>
    </source>
</evidence>
<dbReference type="InterPro" id="IPR006086">
    <property type="entry name" value="XPG-I_dom"/>
</dbReference>
<gene>
    <name evidence="17" type="ORF">EX895_002298</name>
</gene>
<dbReference type="AlphaFoldDB" id="A0A4U7KWU7"/>
<dbReference type="Pfam" id="PF00867">
    <property type="entry name" value="XPG_I"/>
    <property type="match status" value="1"/>
</dbReference>